<dbReference type="Pfam" id="PF13561">
    <property type="entry name" value="adh_short_C2"/>
    <property type="match status" value="1"/>
</dbReference>
<comment type="caution">
    <text evidence="5">The sequence shown here is derived from an EMBL/GenBank/DDBJ whole genome shotgun (WGS) entry which is preliminary data.</text>
</comment>
<dbReference type="EMBL" id="JALJOQ010000136">
    <property type="protein sequence ID" value="KAK9794637.1"/>
    <property type="molecule type" value="Genomic_DNA"/>
</dbReference>
<evidence type="ECO:0000256" key="2">
    <source>
        <dbReference type="ARBA" id="ARBA00006484"/>
    </source>
</evidence>
<protein>
    <recommendedName>
        <fullName evidence="3">3-oxoacyl-[acyl-carrier-protein] reductase</fullName>
        <ecNumber evidence="3">1.1.1.100</ecNumber>
    </recommendedName>
</protein>
<organism evidence="5 6">
    <name type="scientific">Symbiochloris irregularis</name>
    <dbReference type="NCBI Taxonomy" id="706552"/>
    <lineage>
        <taxon>Eukaryota</taxon>
        <taxon>Viridiplantae</taxon>
        <taxon>Chlorophyta</taxon>
        <taxon>core chlorophytes</taxon>
        <taxon>Trebouxiophyceae</taxon>
        <taxon>Trebouxiales</taxon>
        <taxon>Trebouxiaceae</taxon>
        <taxon>Symbiochloris</taxon>
    </lineage>
</organism>
<dbReference type="PANTHER" id="PTHR42879">
    <property type="entry name" value="3-OXOACYL-(ACYL-CARRIER-PROTEIN) REDUCTASE"/>
    <property type="match status" value="1"/>
</dbReference>
<evidence type="ECO:0000256" key="1">
    <source>
        <dbReference type="ARBA" id="ARBA00005194"/>
    </source>
</evidence>
<dbReference type="SUPFAM" id="SSF51735">
    <property type="entry name" value="NAD(P)-binding Rossmann-fold domains"/>
    <property type="match status" value="1"/>
</dbReference>
<dbReference type="InterPro" id="IPR050259">
    <property type="entry name" value="SDR"/>
</dbReference>
<dbReference type="InterPro" id="IPR002347">
    <property type="entry name" value="SDR_fam"/>
</dbReference>
<evidence type="ECO:0000313" key="6">
    <source>
        <dbReference type="Proteomes" id="UP001465755"/>
    </source>
</evidence>
<evidence type="ECO:0000313" key="5">
    <source>
        <dbReference type="EMBL" id="KAK9794637.1"/>
    </source>
</evidence>
<comment type="catalytic activity">
    <reaction evidence="4">
        <text>a (3R)-hydroxyacyl-[ACP] + NADP(+) = a 3-oxoacyl-[ACP] + NADPH + H(+)</text>
        <dbReference type="Rhea" id="RHEA:17397"/>
        <dbReference type="Rhea" id="RHEA-COMP:9916"/>
        <dbReference type="Rhea" id="RHEA-COMP:9945"/>
        <dbReference type="ChEBI" id="CHEBI:15378"/>
        <dbReference type="ChEBI" id="CHEBI:57783"/>
        <dbReference type="ChEBI" id="CHEBI:58349"/>
        <dbReference type="ChEBI" id="CHEBI:78776"/>
        <dbReference type="ChEBI" id="CHEBI:78827"/>
        <dbReference type="EC" id="1.1.1.100"/>
    </reaction>
</comment>
<dbReference type="AlphaFoldDB" id="A0AAW1NU45"/>
<dbReference type="GO" id="GO:0004316">
    <property type="term" value="F:3-oxoacyl-[acyl-carrier-protein] reductase (NADPH) activity"/>
    <property type="evidence" value="ECO:0007669"/>
    <property type="project" value="UniProtKB-EC"/>
</dbReference>
<dbReference type="InterPro" id="IPR036291">
    <property type="entry name" value="NAD(P)-bd_dom_sf"/>
</dbReference>
<dbReference type="EC" id="1.1.1.100" evidence="3"/>
<evidence type="ECO:0000256" key="3">
    <source>
        <dbReference type="ARBA" id="ARBA00012948"/>
    </source>
</evidence>
<proteinExistence type="inferred from homology"/>
<accession>A0AAW1NU45</accession>
<comment type="similarity">
    <text evidence="2">Belongs to the short-chain dehydrogenases/reductases (SDR) family.</text>
</comment>
<dbReference type="CDD" id="cd05233">
    <property type="entry name" value="SDR_c"/>
    <property type="match status" value="1"/>
</dbReference>
<reference evidence="5 6" key="1">
    <citation type="journal article" date="2024" name="Nat. Commun.">
        <title>Phylogenomics reveals the evolutionary origins of lichenization in chlorophyte algae.</title>
        <authorList>
            <person name="Puginier C."/>
            <person name="Libourel C."/>
            <person name="Otte J."/>
            <person name="Skaloud P."/>
            <person name="Haon M."/>
            <person name="Grisel S."/>
            <person name="Petersen M."/>
            <person name="Berrin J.G."/>
            <person name="Delaux P.M."/>
            <person name="Dal Grande F."/>
            <person name="Keller J."/>
        </authorList>
    </citation>
    <scope>NUCLEOTIDE SEQUENCE [LARGE SCALE GENOMIC DNA]</scope>
    <source>
        <strain evidence="5 6">SAG 2036</strain>
    </source>
</reference>
<gene>
    <name evidence="5" type="ORF">WJX73_005299</name>
</gene>
<dbReference type="PANTHER" id="PTHR42879:SF2">
    <property type="entry name" value="3-OXOACYL-[ACYL-CARRIER-PROTEIN] REDUCTASE FABG"/>
    <property type="match status" value="1"/>
</dbReference>
<evidence type="ECO:0000256" key="4">
    <source>
        <dbReference type="ARBA" id="ARBA00048508"/>
    </source>
</evidence>
<comment type="pathway">
    <text evidence="1">Lipid metabolism; fatty acid biosynthesis.</text>
</comment>
<sequence>MGPKPGSRTVLITGGSSGIGVDLVKGFAALGDKVWFTYNSGKQRADEVLSSLPNGSNAEAFQYDMGSWESVQGLLQKLPSTPDIFVANAGLGTATVEEYVQGHHLQSQALMQANAVGPLWLTEGLLPGMKSRGSGNILFVASVGGGITVFPGMRLADGMSKAAVACLARQLAAETTHSGITVCCICPGATDTNMFQASSLNHLSPEERAAFIAGLPQGRLIPPREIAEQCIFLCSDAARSLHGAVIDASAGAGVRPGLVDKNH</sequence>
<name>A0AAW1NU45_9CHLO</name>
<dbReference type="PRINTS" id="PR00081">
    <property type="entry name" value="GDHRDH"/>
</dbReference>
<dbReference type="Proteomes" id="UP001465755">
    <property type="component" value="Unassembled WGS sequence"/>
</dbReference>
<keyword evidence="6" id="KW-1185">Reference proteome</keyword>
<dbReference type="Gene3D" id="3.40.50.720">
    <property type="entry name" value="NAD(P)-binding Rossmann-like Domain"/>
    <property type="match status" value="1"/>
</dbReference>